<dbReference type="AlphaFoldDB" id="A0A0E0AP45"/>
<sequence>MSKLKKHLMDEEQGAWHHHRECTICGEHPHTGTFLKVHREKQVEFCVTQQSKAMDNGGQRLDIIFKFSTYYHITLHFSIEHY</sequence>
<dbReference type="EnsemblPlants" id="OGLUM07G25930.5">
    <property type="protein sequence ID" value="OGLUM07G25930.5"/>
    <property type="gene ID" value="OGLUM07G25930"/>
</dbReference>
<reference evidence="1" key="2">
    <citation type="submission" date="2018-05" db="EMBL/GenBank/DDBJ databases">
        <title>OgluRS3 (Oryza glumaepatula Reference Sequence Version 3).</title>
        <authorList>
            <person name="Zhang J."/>
            <person name="Kudrna D."/>
            <person name="Lee S."/>
            <person name="Talag J."/>
            <person name="Welchert J."/>
            <person name="Wing R.A."/>
        </authorList>
    </citation>
    <scope>NUCLEOTIDE SEQUENCE [LARGE SCALE GENOMIC DNA]</scope>
</reference>
<name>A0A0E0AP45_9ORYZ</name>
<accession>A0A0E0AP45</accession>
<protein>
    <submittedName>
        <fullName evidence="1">Uncharacterized protein</fullName>
    </submittedName>
</protein>
<organism evidence="1">
    <name type="scientific">Oryza glumipatula</name>
    <dbReference type="NCBI Taxonomy" id="40148"/>
    <lineage>
        <taxon>Eukaryota</taxon>
        <taxon>Viridiplantae</taxon>
        <taxon>Streptophyta</taxon>
        <taxon>Embryophyta</taxon>
        <taxon>Tracheophyta</taxon>
        <taxon>Spermatophyta</taxon>
        <taxon>Magnoliopsida</taxon>
        <taxon>Liliopsida</taxon>
        <taxon>Poales</taxon>
        <taxon>Poaceae</taxon>
        <taxon>BOP clade</taxon>
        <taxon>Oryzoideae</taxon>
        <taxon>Oryzeae</taxon>
        <taxon>Oryzinae</taxon>
        <taxon>Oryza</taxon>
    </lineage>
</organism>
<dbReference type="HOGENOM" id="CLU_194815_0_0_1"/>
<evidence type="ECO:0000313" key="1">
    <source>
        <dbReference type="EnsemblPlants" id="OGLUM07G25930.5"/>
    </source>
</evidence>
<dbReference type="Gramene" id="OGLUM07G25930.5">
    <property type="protein sequence ID" value="OGLUM07G25930.5"/>
    <property type="gene ID" value="OGLUM07G25930"/>
</dbReference>
<proteinExistence type="predicted"/>
<dbReference type="Proteomes" id="UP000026961">
    <property type="component" value="Chromosome 7"/>
</dbReference>
<reference evidence="1" key="1">
    <citation type="submission" date="2015-04" db="UniProtKB">
        <authorList>
            <consortium name="EnsemblPlants"/>
        </authorList>
    </citation>
    <scope>IDENTIFICATION</scope>
</reference>
<keyword evidence="2" id="KW-1185">Reference proteome</keyword>
<evidence type="ECO:0000313" key="2">
    <source>
        <dbReference type="Proteomes" id="UP000026961"/>
    </source>
</evidence>